<feature type="compositionally biased region" description="Polar residues" evidence="1">
    <location>
        <begin position="1"/>
        <end position="22"/>
    </location>
</feature>
<dbReference type="EMBL" id="ML211051">
    <property type="protein sequence ID" value="TFK90273.1"/>
    <property type="molecule type" value="Genomic_DNA"/>
</dbReference>
<feature type="compositionally biased region" description="Basic and acidic residues" evidence="1">
    <location>
        <begin position="65"/>
        <end position="75"/>
    </location>
</feature>
<sequence length="75" mass="7596">MRYPARSTSIANATKSSGSRGTSGDAPPPPTLLMPPPGSPLAATPEATLAHFADPTLAPASEPSFQDKPRQASAP</sequence>
<keyword evidence="3" id="KW-1185">Reference proteome</keyword>
<feature type="region of interest" description="Disordered" evidence="1">
    <location>
        <begin position="1"/>
        <end position="75"/>
    </location>
</feature>
<accession>A0A5C3PW27</accession>
<dbReference type="AlphaFoldDB" id="A0A5C3PW27"/>
<protein>
    <submittedName>
        <fullName evidence="2">Uncharacterized protein</fullName>
    </submittedName>
</protein>
<evidence type="ECO:0000313" key="2">
    <source>
        <dbReference type="EMBL" id="TFK90273.1"/>
    </source>
</evidence>
<name>A0A5C3PW27_9APHY</name>
<reference evidence="2 3" key="1">
    <citation type="journal article" date="2019" name="Nat. Ecol. Evol.">
        <title>Megaphylogeny resolves global patterns of mushroom evolution.</title>
        <authorList>
            <person name="Varga T."/>
            <person name="Krizsan K."/>
            <person name="Foldi C."/>
            <person name="Dima B."/>
            <person name="Sanchez-Garcia M."/>
            <person name="Sanchez-Ramirez S."/>
            <person name="Szollosi G.J."/>
            <person name="Szarkandi J.G."/>
            <person name="Papp V."/>
            <person name="Albert L."/>
            <person name="Andreopoulos W."/>
            <person name="Angelini C."/>
            <person name="Antonin V."/>
            <person name="Barry K.W."/>
            <person name="Bougher N.L."/>
            <person name="Buchanan P."/>
            <person name="Buyck B."/>
            <person name="Bense V."/>
            <person name="Catcheside P."/>
            <person name="Chovatia M."/>
            <person name="Cooper J."/>
            <person name="Damon W."/>
            <person name="Desjardin D."/>
            <person name="Finy P."/>
            <person name="Geml J."/>
            <person name="Haridas S."/>
            <person name="Hughes K."/>
            <person name="Justo A."/>
            <person name="Karasinski D."/>
            <person name="Kautmanova I."/>
            <person name="Kiss B."/>
            <person name="Kocsube S."/>
            <person name="Kotiranta H."/>
            <person name="LaButti K.M."/>
            <person name="Lechner B.E."/>
            <person name="Liimatainen K."/>
            <person name="Lipzen A."/>
            <person name="Lukacs Z."/>
            <person name="Mihaltcheva S."/>
            <person name="Morgado L.N."/>
            <person name="Niskanen T."/>
            <person name="Noordeloos M.E."/>
            <person name="Ohm R.A."/>
            <person name="Ortiz-Santana B."/>
            <person name="Ovrebo C."/>
            <person name="Racz N."/>
            <person name="Riley R."/>
            <person name="Savchenko A."/>
            <person name="Shiryaev A."/>
            <person name="Soop K."/>
            <person name="Spirin V."/>
            <person name="Szebenyi C."/>
            <person name="Tomsovsky M."/>
            <person name="Tulloss R.E."/>
            <person name="Uehling J."/>
            <person name="Grigoriev I.V."/>
            <person name="Vagvolgyi C."/>
            <person name="Papp T."/>
            <person name="Martin F.M."/>
            <person name="Miettinen O."/>
            <person name="Hibbett D.S."/>
            <person name="Nagy L.G."/>
        </authorList>
    </citation>
    <scope>NUCLEOTIDE SEQUENCE [LARGE SCALE GENOMIC DNA]</scope>
    <source>
        <strain evidence="2 3">HHB13444</strain>
    </source>
</reference>
<evidence type="ECO:0000313" key="3">
    <source>
        <dbReference type="Proteomes" id="UP000308197"/>
    </source>
</evidence>
<feature type="compositionally biased region" description="Pro residues" evidence="1">
    <location>
        <begin position="26"/>
        <end position="39"/>
    </location>
</feature>
<evidence type="ECO:0000256" key="1">
    <source>
        <dbReference type="SAM" id="MobiDB-lite"/>
    </source>
</evidence>
<gene>
    <name evidence="2" type="ORF">K466DRAFT_597114</name>
</gene>
<organism evidence="2 3">
    <name type="scientific">Polyporus arcularius HHB13444</name>
    <dbReference type="NCBI Taxonomy" id="1314778"/>
    <lineage>
        <taxon>Eukaryota</taxon>
        <taxon>Fungi</taxon>
        <taxon>Dikarya</taxon>
        <taxon>Basidiomycota</taxon>
        <taxon>Agaricomycotina</taxon>
        <taxon>Agaricomycetes</taxon>
        <taxon>Polyporales</taxon>
        <taxon>Polyporaceae</taxon>
        <taxon>Polyporus</taxon>
    </lineage>
</organism>
<dbReference type="InParanoid" id="A0A5C3PW27"/>
<proteinExistence type="predicted"/>
<dbReference type="Proteomes" id="UP000308197">
    <property type="component" value="Unassembled WGS sequence"/>
</dbReference>